<organism evidence="2 3">
    <name type="scientific">Candidatus Gottesmanbacteria bacterium GW2011_GWA2_47_9</name>
    <dbReference type="NCBI Taxonomy" id="1618445"/>
    <lineage>
        <taxon>Bacteria</taxon>
        <taxon>Candidatus Gottesmaniibacteriota</taxon>
    </lineage>
</organism>
<dbReference type="Pfam" id="PF07883">
    <property type="entry name" value="Cupin_2"/>
    <property type="match status" value="1"/>
</dbReference>
<dbReference type="PANTHER" id="PTHR36114">
    <property type="entry name" value="16.7 KDA PROTEIN IN WHIE LOCUS"/>
    <property type="match status" value="1"/>
</dbReference>
<reference evidence="2 3" key="1">
    <citation type="journal article" date="2015" name="Nature">
        <title>rRNA introns, odd ribosomes, and small enigmatic genomes across a large radiation of phyla.</title>
        <authorList>
            <person name="Brown C.T."/>
            <person name="Hug L.A."/>
            <person name="Thomas B.C."/>
            <person name="Sharon I."/>
            <person name="Castelle C.J."/>
            <person name="Singh A."/>
            <person name="Wilkins M.J."/>
            <person name="Williams K.H."/>
            <person name="Banfield J.F."/>
        </authorList>
    </citation>
    <scope>NUCLEOTIDE SEQUENCE [LARGE SCALE GENOMIC DNA]</scope>
</reference>
<dbReference type="InterPro" id="IPR014710">
    <property type="entry name" value="RmlC-like_jellyroll"/>
</dbReference>
<evidence type="ECO:0000259" key="1">
    <source>
        <dbReference type="Pfam" id="PF07883"/>
    </source>
</evidence>
<accession>A0A0G1TXK8</accession>
<dbReference type="InterPro" id="IPR052044">
    <property type="entry name" value="PKS_Associated_Protein"/>
</dbReference>
<sequence>MSPIQDSSNIQVINVKQKLSLFDVYWNPKIVGELNDDKVQVVKLKGEFHWHHHESEEELFLVIKGTLLIHFRDRTVTVQEGEFVIIPKLVEHKPEAPEEVHIVLIEPKSTVNTGNVVTQNTVTQQEKI</sequence>
<dbReference type="InterPro" id="IPR013096">
    <property type="entry name" value="Cupin_2"/>
</dbReference>
<proteinExistence type="predicted"/>
<gene>
    <name evidence="2" type="ORF">UY16_C0053G0009</name>
</gene>
<dbReference type="Proteomes" id="UP000034739">
    <property type="component" value="Unassembled WGS sequence"/>
</dbReference>
<dbReference type="CDD" id="cd02226">
    <property type="entry name" value="cupin_YdbB-like"/>
    <property type="match status" value="1"/>
</dbReference>
<dbReference type="EMBL" id="LCOY01000053">
    <property type="protein sequence ID" value="KKU86566.1"/>
    <property type="molecule type" value="Genomic_DNA"/>
</dbReference>
<comment type="caution">
    <text evidence="2">The sequence shown here is derived from an EMBL/GenBank/DDBJ whole genome shotgun (WGS) entry which is preliminary data.</text>
</comment>
<dbReference type="SUPFAM" id="SSF51182">
    <property type="entry name" value="RmlC-like cupins"/>
    <property type="match status" value="1"/>
</dbReference>
<feature type="domain" description="Cupin type-2" evidence="1">
    <location>
        <begin position="42"/>
        <end position="102"/>
    </location>
</feature>
<dbReference type="InterPro" id="IPR011051">
    <property type="entry name" value="RmlC_Cupin_sf"/>
</dbReference>
<name>A0A0G1TXK8_9BACT</name>
<dbReference type="Gene3D" id="2.60.120.10">
    <property type="entry name" value="Jelly Rolls"/>
    <property type="match status" value="1"/>
</dbReference>
<evidence type="ECO:0000313" key="2">
    <source>
        <dbReference type="EMBL" id="KKU86566.1"/>
    </source>
</evidence>
<dbReference type="AlphaFoldDB" id="A0A0G1TXK8"/>
<evidence type="ECO:0000313" key="3">
    <source>
        <dbReference type="Proteomes" id="UP000034739"/>
    </source>
</evidence>
<protein>
    <recommendedName>
        <fullName evidence="1">Cupin type-2 domain-containing protein</fullName>
    </recommendedName>
</protein>
<dbReference type="PANTHER" id="PTHR36114:SF1">
    <property type="entry name" value="16.7 KDA PROTEIN IN WHIE LOCUS"/>
    <property type="match status" value="1"/>
</dbReference>